<dbReference type="Proteomes" id="UP000198341">
    <property type="component" value="Chromosome 3"/>
</dbReference>
<evidence type="ECO:0000313" key="2">
    <source>
        <dbReference type="EMBL" id="CCO15656.1"/>
    </source>
</evidence>
<dbReference type="RefSeq" id="XP_007514219.1">
    <property type="nucleotide sequence ID" value="XM_007514157.1"/>
</dbReference>
<name>K8ECG3_9CHLO</name>
<evidence type="ECO:0000256" key="1">
    <source>
        <dbReference type="SAM" id="Phobius"/>
    </source>
</evidence>
<keyword evidence="1" id="KW-1133">Transmembrane helix</keyword>
<keyword evidence="1" id="KW-0472">Membrane</keyword>
<organism evidence="2 3">
    <name type="scientific">Bathycoccus prasinos</name>
    <dbReference type="NCBI Taxonomy" id="41875"/>
    <lineage>
        <taxon>Eukaryota</taxon>
        <taxon>Viridiplantae</taxon>
        <taxon>Chlorophyta</taxon>
        <taxon>Mamiellophyceae</taxon>
        <taxon>Mamiellales</taxon>
        <taxon>Bathycoccaceae</taxon>
        <taxon>Bathycoccus</taxon>
    </lineage>
</organism>
<keyword evidence="1" id="KW-0812">Transmembrane</keyword>
<dbReference type="OrthoDB" id="196782at2759"/>
<keyword evidence="3" id="KW-1185">Reference proteome</keyword>
<dbReference type="KEGG" id="bpg:Bathy03g03370"/>
<dbReference type="PANTHER" id="PTHR34543:SF1">
    <property type="entry name" value="PROTEIN ABA DEFICIENT 4, CHLOROPLASTIC"/>
    <property type="match status" value="1"/>
</dbReference>
<proteinExistence type="predicted"/>
<protein>
    <recommendedName>
        <fullName evidence="4">DUF4281 domain-containing protein</fullName>
    </recommendedName>
</protein>
<evidence type="ECO:0000313" key="3">
    <source>
        <dbReference type="Proteomes" id="UP000198341"/>
    </source>
</evidence>
<dbReference type="PROSITE" id="PS51257">
    <property type="entry name" value="PROKAR_LIPOPROTEIN"/>
    <property type="match status" value="1"/>
</dbReference>
<feature type="transmembrane region" description="Helical" evidence="1">
    <location>
        <begin position="66"/>
        <end position="85"/>
    </location>
</feature>
<dbReference type="GeneID" id="19016874"/>
<evidence type="ECO:0008006" key="4">
    <source>
        <dbReference type="Google" id="ProtNLM"/>
    </source>
</evidence>
<dbReference type="Pfam" id="PF14108">
    <property type="entry name" value="ABA4-like"/>
    <property type="match status" value="1"/>
</dbReference>
<feature type="transmembrane region" description="Helical" evidence="1">
    <location>
        <begin position="12"/>
        <end position="32"/>
    </location>
</feature>
<accession>K8ECG3</accession>
<gene>
    <name evidence="2" type="ORF">Bathy03g03370</name>
</gene>
<sequence length="138" mass="15012">MIGFPKSTFTKTVMLSPATSIACGLIYGYLAYQSFLEPEILEAFSSGAKQSLSSLTKGFSYETTVAVGWAHFIAMDLLAGRYIYFDGLKNDFITRHSLVLTLFFGPLGVVSHVLTRGIVGLTRSGKVEDILESGLKSE</sequence>
<dbReference type="AlphaFoldDB" id="K8ECG3"/>
<feature type="transmembrane region" description="Helical" evidence="1">
    <location>
        <begin position="97"/>
        <end position="119"/>
    </location>
</feature>
<dbReference type="PANTHER" id="PTHR34543">
    <property type="entry name" value="PROTEIN ABA DEFICIENT 4, CHLOROPLASTIC"/>
    <property type="match status" value="1"/>
</dbReference>
<dbReference type="InterPro" id="IPR025461">
    <property type="entry name" value="ABA4-like"/>
</dbReference>
<reference evidence="2 3" key="1">
    <citation type="submission" date="2011-10" db="EMBL/GenBank/DDBJ databases">
        <authorList>
            <person name="Genoscope - CEA"/>
        </authorList>
    </citation>
    <scope>NUCLEOTIDE SEQUENCE [LARGE SCALE GENOMIC DNA]</scope>
    <source>
        <strain evidence="2 3">RCC 1105</strain>
    </source>
</reference>
<dbReference type="EMBL" id="FO082276">
    <property type="protein sequence ID" value="CCO15656.1"/>
    <property type="molecule type" value="Genomic_DNA"/>
</dbReference>